<keyword evidence="2" id="KW-0378">Hydrolase</keyword>
<dbReference type="InterPro" id="IPR000868">
    <property type="entry name" value="Isochorismatase-like_dom"/>
</dbReference>
<evidence type="ECO:0000256" key="1">
    <source>
        <dbReference type="ARBA" id="ARBA00006336"/>
    </source>
</evidence>
<evidence type="ECO:0000256" key="2">
    <source>
        <dbReference type="ARBA" id="ARBA00022801"/>
    </source>
</evidence>
<dbReference type="Gene3D" id="3.40.50.850">
    <property type="entry name" value="Isochorismatase-like"/>
    <property type="match status" value="1"/>
</dbReference>
<comment type="similarity">
    <text evidence="1">Belongs to the isochorismatase family.</text>
</comment>
<evidence type="ECO:0000313" key="5">
    <source>
        <dbReference type="Proteomes" id="UP001597399"/>
    </source>
</evidence>
<dbReference type="PANTHER" id="PTHR43540:SF6">
    <property type="entry name" value="ISOCHORISMATASE-LIKE DOMAIN-CONTAINING PROTEIN"/>
    <property type="match status" value="1"/>
</dbReference>
<name>A0ABW5S3E7_9BACL</name>
<reference evidence="5" key="1">
    <citation type="journal article" date="2019" name="Int. J. Syst. Evol. Microbiol.">
        <title>The Global Catalogue of Microorganisms (GCM) 10K type strain sequencing project: providing services to taxonomists for standard genome sequencing and annotation.</title>
        <authorList>
            <consortium name="The Broad Institute Genomics Platform"/>
            <consortium name="The Broad Institute Genome Sequencing Center for Infectious Disease"/>
            <person name="Wu L."/>
            <person name="Ma J."/>
        </authorList>
    </citation>
    <scope>NUCLEOTIDE SEQUENCE [LARGE SCALE GENOMIC DNA]</scope>
    <source>
        <strain evidence="5">TISTR 2466</strain>
    </source>
</reference>
<dbReference type="Proteomes" id="UP001597399">
    <property type="component" value="Unassembled WGS sequence"/>
</dbReference>
<gene>
    <name evidence="4" type="ORF">ACFSUE_09835</name>
</gene>
<dbReference type="SUPFAM" id="SSF52499">
    <property type="entry name" value="Isochorismatase-like hydrolases"/>
    <property type="match status" value="1"/>
</dbReference>
<dbReference type="InterPro" id="IPR036380">
    <property type="entry name" value="Isochorismatase-like_sf"/>
</dbReference>
<keyword evidence="5" id="KW-1185">Reference proteome</keyword>
<sequence length="179" mass="20345">MRALLVIDVQQGFVDSGNFDKVIDRIEFLIKQFKNNEEPIFFIRHKEDNPQSLIQDGTPGSKIYGRLASYVTAPIEKCLPSAFYHTDLKEKLQQAGVDEVVLCGFNAEYCIFFNSAAAFEHGFKVRVIEDACASVNTGRTYEMNDLDIPEFICTVLYDSGEVMVNELQEFLDEQNAEHN</sequence>
<dbReference type="RefSeq" id="WP_253061158.1">
    <property type="nucleotide sequence ID" value="NZ_JAMXWM010000008.1"/>
</dbReference>
<evidence type="ECO:0000313" key="4">
    <source>
        <dbReference type="EMBL" id="MFD2693923.1"/>
    </source>
</evidence>
<accession>A0ABW5S3E7</accession>
<organism evidence="4 5">
    <name type="scientific">Sporolactobacillus shoreicorticis</name>
    <dbReference type="NCBI Taxonomy" id="1923877"/>
    <lineage>
        <taxon>Bacteria</taxon>
        <taxon>Bacillati</taxon>
        <taxon>Bacillota</taxon>
        <taxon>Bacilli</taxon>
        <taxon>Bacillales</taxon>
        <taxon>Sporolactobacillaceae</taxon>
        <taxon>Sporolactobacillus</taxon>
    </lineage>
</organism>
<proteinExistence type="inferred from homology"/>
<dbReference type="EMBL" id="JBHUMQ010000023">
    <property type="protein sequence ID" value="MFD2693923.1"/>
    <property type="molecule type" value="Genomic_DNA"/>
</dbReference>
<dbReference type="InterPro" id="IPR050272">
    <property type="entry name" value="Isochorismatase-like_hydrls"/>
</dbReference>
<dbReference type="PANTHER" id="PTHR43540">
    <property type="entry name" value="PEROXYUREIDOACRYLATE/UREIDOACRYLATE AMIDOHYDROLASE-RELATED"/>
    <property type="match status" value="1"/>
</dbReference>
<comment type="caution">
    <text evidence="4">The sequence shown here is derived from an EMBL/GenBank/DDBJ whole genome shotgun (WGS) entry which is preliminary data.</text>
</comment>
<feature type="domain" description="Isochorismatase-like" evidence="3">
    <location>
        <begin position="3"/>
        <end position="138"/>
    </location>
</feature>
<evidence type="ECO:0000259" key="3">
    <source>
        <dbReference type="Pfam" id="PF00857"/>
    </source>
</evidence>
<dbReference type="Pfam" id="PF00857">
    <property type="entry name" value="Isochorismatase"/>
    <property type="match status" value="1"/>
</dbReference>
<protein>
    <submittedName>
        <fullName evidence="4">Isochorismatase family protein</fullName>
    </submittedName>
</protein>